<dbReference type="Proteomes" id="UP000030752">
    <property type="component" value="Unassembled WGS sequence"/>
</dbReference>
<feature type="transmembrane region" description="Helical" evidence="9">
    <location>
        <begin position="160"/>
        <end position="178"/>
    </location>
</feature>
<evidence type="ECO:0000313" key="11">
    <source>
        <dbReference type="EMBL" id="ETN39890.1"/>
    </source>
</evidence>
<feature type="transmembrane region" description="Helical" evidence="9">
    <location>
        <begin position="413"/>
        <end position="432"/>
    </location>
</feature>
<reference evidence="11 12" key="1">
    <citation type="submission" date="2013-03" db="EMBL/GenBank/DDBJ databases">
        <title>The Genome Sequence of Phialophora europaea CBS 101466.</title>
        <authorList>
            <consortium name="The Broad Institute Genomics Platform"/>
            <person name="Cuomo C."/>
            <person name="de Hoog S."/>
            <person name="Gorbushina A."/>
            <person name="Walker B."/>
            <person name="Young S.K."/>
            <person name="Zeng Q."/>
            <person name="Gargeya S."/>
            <person name="Fitzgerald M."/>
            <person name="Haas B."/>
            <person name="Abouelleil A."/>
            <person name="Allen A.W."/>
            <person name="Alvarado L."/>
            <person name="Arachchi H.M."/>
            <person name="Berlin A.M."/>
            <person name="Chapman S.B."/>
            <person name="Gainer-Dewar J."/>
            <person name="Goldberg J."/>
            <person name="Griggs A."/>
            <person name="Gujja S."/>
            <person name="Hansen M."/>
            <person name="Howarth C."/>
            <person name="Imamovic A."/>
            <person name="Ireland A."/>
            <person name="Larimer J."/>
            <person name="McCowan C."/>
            <person name="Murphy C."/>
            <person name="Pearson M."/>
            <person name="Poon T.W."/>
            <person name="Priest M."/>
            <person name="Roberts A."/>
            <person name="Saif S."/>
            <person name="Shea T."/>
            <person name="Sisk P."/>
            <person name="Sykes S."/>
            <person name="Wortman J."/>
            <person name="Nusbaum C."/>
            <person name="Birren B."/>
        </authorList>
    </citation>
    <scope>NUCLEOTIDE SEQUENCE [LARGE SCALE GENOMIC DNA]</scope>
    <source>
        <strain evidence="11 12">CBS 101466</strain>
    </source>
</reference>
<feature type="transmembrane region" description="Helical" evidence="9">
    <location>
        <begin position="355"/>
        <end position="373"/>
    </location>
</feature>
<keyword evidence="5 9" id="KW-0812">Transmembrane</keyword>
<dbReference type="GeneID" id="19973455"/>
<feature type="transmembrane region" description="Helical" evidence="9">
    <location>
        <begin position="385"/>
        <end position="407"/>
    </location>
</feature>
<dbReference type="InParanoid" id="W2RUC6"/>
<keyword evidence="12" id="KW-1185">Reference proteome</keyword>
<feature type="compositionally biased region" description="Basic and acidic residues" evidence="8">
    <location>
        <begin position="461"/>
        <end position="473"/>
    </location>
</feature>
<feature type="transmembrane region" description="Helical" evidence="9">
    <location>
        <begin position="120"/>
        <end position="140"/>
    </location>
</feature>
<feature type="compositionally biased region" description="Basic and acidic residues" evidence="8">
    <location>
        <begin position="32"/>
        <end position="50"/>
    </location>
</feature>
<feature type="transmembrane region" description="Helical" evidence="9">
    <location>
        <begin position="281"/>
        <end position="300"/>
    </location>
</feature>
<feature type="region of interest" description="Disordered" evidence="8">
    <location>
        <begin position="444"/>
        <end position="495"/>
    </location>
</feature>
<evidence type="ECO:0000256" key="4">
    <source>
        <dbReference type="ARBA" id="ARBA00011182"/>
    </source>
</evidence>
<feature type="compositionally biased region" description="Acidic residues" evidence="8">
    <location>
        <begin position="451"/>
        <end position="460"/>
    </location>
</feature>
<accession>W2RUC6</accession>
<organism evidence="11 12">
    <name type="scientific">Cyphellophora europaea (strain CBS 101466)</name>
    <name type="common">Phialophora europaea</name>
    <dbReference type="NCBI Taxonomy" id="1220924"/>
    <lineage>
        <taxon>Eukaryota</taxon>
        <taxon>Fungi</taxon>
        <taxon>Dikarya</taxon>
        <taxon>Ascomycota</taxon>
        <taxon>Pezizomycotina</taxon>
        <taxon>Eurotiomycetes</taxon>
        <taxon>Chaetothyriomycetidae</taxon>
        <taxon>Chaetothyriales</taxon>
        <taxon>Cyphellophoraceae</taxon>
        <taxon>Cyphellophora</taxon>
    </lineage>
</organism>
<dbReference type="HOGENOM" id="CLU_022332_4_0_1"/>
<keyword evidence="6 9" id="KW-1133">Transmembrane helix</keyword>
<evidence type="ECO:0000259" key="10">
    <source>
        <dbReference type="Pfam" id="PF03151"/>
    </source>
</evidence>
<feature type="region of interest" description="Disordered" evidence="8">
    <location>
        <begin position="1"/>
        <end position="91"/>
    </location>
</feature>
<dbReference type="InterPro" id="IPR004853">
    <property type="entry name" value="Sugar_P_trans_dom"/>
</dbReference>
<dbReference type="OrthoDB" id="18894at2759"/>
<feature type="transmembrane region" description="Helical" evidence="9">
    <location>
        <begin position="312"/>
        <end position="335"/>
    </location>
</feature>
<evidence type="ECO:0000256" key="8">
    <source>
        <dbReference type="SAM" id="MobiDB-lite"/>
    </source>
</evidence>
<evidence type="ECO:0000256" key="7">
    <source>
        <dbReference type="ARBA" id="ARBA00023136"/>
    </source>
</evidence>
<sequence length="495" mass="55346">MATPPPKESRRSRPPTAQRDEPHNPRRKFRRRTTDSLSDSREFQSDDESRSSMSESLELEPIGSDGEEVDEETGLTGKERQKYLQRKRRQDALDARIGGASSLSLDDERKAADRNVTRKLIVNAMLIAAWYVFSLSISLYNKWMFSSEHLDFHFPMFTTSLHMIVQFLLAATILLIFPKLRPSVPPNPHGETKPLVTPLFYFTRLVPTGTTTSLDIGLGNTSLRYITLTFYTMCKSSVLIFVLTFAFLFRLEKPSVKLILIILTMTGGVLMMVFGETAFHALGFALAMSASFFSGFRWGLTQILMLRHPATSNPFATLFFLAPIMFATLFTISLFAESPSAIVSGLHILVSAQGLAKSLLLLIIPGTLAFCMIAAEFTLLQRTSVVTLSICGIFKEVVTISAAGIIFHDELSIINVSGLLVTIACIAYYNYFKVSKMREEARAKLAKKTDDQDDDVEVDQEAFREDGPSEREGLMNGQPRENNRRGSDSSPQRQS</sequence>
<comment type="function">
    <text evidence="1">Involved in the import of GDP-mannose from the cytoplasm into the Golgi lumen.</text>
</comment>
<dbReference type="EMBL" id="KB822721">
    <property type="protein sequence ID" value="ETN39890.1"/>
    <property type="molecule type" value="Genomic_DNA"/>
</dbReference>
<comment type="subunit">
    <text evidence="4">Homooligomer.</text>
</comment>
<feature type="compositionally biased region" description="Low complexity" evidence="8">
    <location>
        <begin position="51"/>
        <end position="60"/>
    </location>
</feature>
<name>W2RUC6_CYPE1</name>
<feature type="domain" description="Sugar phosphate transporter" evidence="10">
    <location>
        <begin position="124"/>
        <end position="430"/>
    </location>
</feature>
<keyword evidence="7 9" id="KW-0472">Membrane</keyword>
<dbReference type="GO" id="GO:0005789">
    <property type="term" value="C:endoplasmic reticulum membrane"/>
    <property type="evidence" value="ECO:0007669"/>
    <property type="project" value="UniProtKB-SubCell"/>
</dbReference>
<dbReference type="eggNOG" id="KOG1443">
    <property type="taxonomic scope" value="Eukaryota"/>
</dbReference>
<dbReference type="VEuPathDB" id="FungiDB:HMPREF1541_06116"/>
<dbReference type="InterPro" id="IPR050186">
    <property type="entry name" value="TPT_transporter"/>
</dbReference>
<evidence type="ECO:0000256" key="6">
    <source>
        <dbReference type="ARBA" id="ARBA00022989"/>
    </source>
</evidence>
<evidence type="ECO:0000256" key="9">
    <source>
        <dbReference type="SAM" id="Phobius"/>
    </source>
</evidence>
<protein>
    <recommendedName>
        <fullName evidence="10">Sugar phosphate transporter domain-containing protein</fullName>
    </recommendedName>
</protein>
<feature type="transmembrane region" description="Helical" evidence="9">
    <location>
        <begin position="225"/>
        <end position="249"/>
    </location>
</feature>
<comment type="subcellular location">
    <subcellularLocation>
        <location evidence="2">Endoplasmic reticulum membrane</location>
        <topology evidence="2">Multi-pass membrane protein</topology>
    </subcellularLocation>
</comment>
<dbReference type="FunCoup" id="W2RUC6">
    <property type="interactions" value="691"/>
</dbReference>
<dbReference type="PANTHER" id="PTHR11132">
    <property type="entry name" value="SOLUTE CARRIER FAMILY 35"/>
    <property type="match status" value="1"/>
</dbReference>
<evidence type="ECO:0000313" key="12">
    <source>
        <dbReference type="Proteomes" id="UP000030752"/>
    </source>
</evidence>
<feature type="transmembrane region" description="Helical" evidence="9">
    <location>
        <begin position="256"/>
        <end position="275"/>
    </location>
</feature>
<evidence type="ECO:0000256" key="3">
    <source>
        <dbReference type="ARBA" id="ARBA00010425"/>
    </source>
</evidence>
<dbReference type="STRING" id="1220924.W2RUC6"/>
<evidence type="ECO:0000256" key="2">
    <source>
        <dbReference type="ARBA" id="ARBA00004477"/>
    </source>
</evidence>
<dbReference type="AlphaFoldDB" id="W2RUC6"/>
<proteinExistence type="inferred from homology"/>
<evidence type="ECO:0000256" key="1">
    <source>
        <dbReference type="ARBA" id="ARBA00003420"/>
    </source>
</evidence>
<evidence type="ECO:0000256" key="5">
    <source>
        <dbReference type="ARBA" id="ARBA00022692"/>
    </source>
</evidence>
<feature type="transmembrane region" description="Helical" evidence="9">
    <location>
        <begin position="199"/>
        <end position="219"/>
    </location>
</feature>
<dbReference type="Pfam" id="PF03151">
    <property type="entry name" value="TPT"/>
    <property type="match status" value="1"/>
</dbReference>
<gene>
    <name evidence="11" type="ORF">HMPREF1541_06116</name>
</gene>
<dbReference type="RefSeq" id="XP_008718675.1">
    <property type="nucleotide sequence ID" value="XM_008720453.1"/>
</dbReference>
<comment type="similarity">
    <text evidence="3">Belongs to the TPT transporter family. SLC35D subfamily.</text>
</comment>